<dbReference type="Proteomes" id="UP000054032">
    <property type="component" value="Unassembled WGS sequence"/>
</dbReference>
<evidence type="ECO:0000313" key="4">
    <source>
        <dbReference type="Proteomes" id="UP000054032"/>
    </source>
</evidence>
<dbReference type="eggNOG" id="KOG1198">
    <property type="taxonomic scope" value="Eukaryota"/>
</dbReference>
<evidence type="ECO:0000259" key="2">
    <source>
        <dbReference type="SMART" id="SM00829"/>
    </source>
</evidence>
<dbReference type="EMBL" id="KI964058">
    <property type="protein sequence ID" value="EUC42528.1"/>
    <property type="molecule type" value="Genomic_DNA"/>
</dbReference>
<feature type="signal peptide" evidence="1">
    <location>
        <begin position="1"/>
        <end position="17"/>
    </location>
</feature>
<dbReference type="Pfam" id="PF13602">
    <property type="entry name" value="ADH_zinc_N_2"/>
    <property type="match status" value="1"/>
</dbReference>
<feature type="domain" description="Enoyl reductase (ER)" evidence="2">
    <location>
        <begin position="629"/>
        <end position="943"/>
    </location>
</feature>
<dbReference type="SUPFAM" id="SSF51735">
    <property type="entry name" value="NAD(P)-binding Rossmann-fold domains"/>
    <property type="match status" value="1"/>
</dbReference>
<dbReference type="InterPro" id="IPR029052">
    <property type="entry name" value="Metallo-depent_PP-like"/>
</dbReference>
<dbReference type="Gene3D" id="3.40.50.720">
    <property type="entry name" value="NAD(P)-binding Rossmann-like Domain"/>
    <property type="match status" value="1"/>
</dbReference>
<organism evidence="3 4">
    <name type="scientific">Bipolaris oryzae ATCC 44560</name>
    <dbReference type="NCBI Taxonomy" id="930090"/>
    <lineage>
        <taxon>Eukaryota</taxon>
        <taxon>Fungi</taxon>
        <taxon>Dikarya</taxon>
        <taxon>Ascomycota</taxon>
        <taxon>Pezizomycotina</taxon>
        <taxon>Dothideomycetes</taxon>
        <taxon>Pleosporomycetidae</taxon>
        <taxon>Pleosporales</taxon>
        <taxon>Pleosporineae</taxon>
        <taxon>Pleosporaceae</taxon>
        <taxon>Bipolaris</taxon>
    </lineage>
</organism>
<dbReference type="InterPro" id="IPR036291">
    <property type="entry name" value="NAD(P)-bd_dom_sf"/>
</dbReference>
<gene>
    <name evidence="3" type="ORF">COCMIDRAFT_39422</name>
</gene>
<name>W6YY74_COCMI</name>
<dbReference type="GeneID" id="19123683"/>
<dbReference type="InterPro" id="IPR052900">
    <property type="entry name" value="Phospholipid_Metab_Enz"/>
</dbReference>
<dbReference type="SMART" id="SM00829">
    <property type="entry name" value="PKS_ER"/>
    <property type="match status" value="1"/>
</dbReference>
<dbReference type="Pfam" id="PF16655">
    <property type="entry name" value="PhoD_N"/>
    <property type="match status" value="1"/>
</dbReference>
<dbReference type="PANTHER" id="PTHR43606:SF8">
    <property type="entry name" value="ALKALINE PHOSPHATASE"/>
    <property type="match status" value="1"/>
</dbReference>
<dbReference type="SUPFAM" id="SSF50129">
    <property type="entry name" value="GroES-like"/>
    <property type="match status" value="1"/>
</dbReference>
<dbReference type="STRING" id="930090.W6YY74"/>
<dbReference type="InterPro" id="IPR018946">
    <property type="entry name" value="PhoD-like_MPP"/>
</dbReference>
<dbReference type="InterPro" id="IPR011032">
    <property type="entry name" value="GroES-like_sf"/>
</dbReference>
<dbReference type="InterPro" id="IPR038607">
    <property type="entry name" value="PhoD-like_sf"/>
</dbReference>
<dbReference type="OrthoDB" id="9992270at2759"/>
<keyword evidence="4" id="KW-1185">Reference proteome</keyword>
<dbReference type="CDD" id="cd07389">
    <property type="entry name" value="MPP_PhoD"/>
    <property type="match status" value="1"/>
</dbReference>
<dbReference type="Pfam" id="PF08240">
    <property type="entry name" value="ADH_N"/>
    <property type="match status" value="1"/>
</dbReference>
<dbReference type="InterPro" id="IPR013154">
    <property type="entry name" value="ADH-like_N"/>
</dbReference>
<dbReference type="InterPro" id="IPR032093">
    <property type="entry name" value="PhoD_N"/>
</dbReference>
<dbReference type="Gene3D" id="3.90.180.10">
    <property type="entry name" value="Medium-chain alcohol dehydrogenases, catalytic domain"/>
    <property type="match status" value="1"/>
</dbReference>
<feature type="chain" id="PRO_5004886396" description="Enoyl reductase (ER) domain-containing protein" evidence="1">
    <location>
        <begin position="18"/>
        <end position="959"/>
    </location>
</feature>
<dbReference type="Pfam" id="PF09423">
    <property type="entry name" value="PhoD"/>
    <property type="match status" value="1"/>
</dbReference>
<dbReference type="KEGG" id="bor:COCMIDRAFT_39422"/>
<dbReference type="CDD" id="cd08267">
    <property type="entry name" value="MDR1"/>
    <property type="match status" value="1"/>
</dbReference>
<proteinExistence type="predicted"/>
<sequence>MLSVLLAAVPLASLVCASFDGNLNYHSPSRRHNDLGIDVPKVAKRTLSKRSAPWDPAQLNFTHGVASGDPYPDSVILWTRIAPSLEHDKSNVTVSGYVALYSHETEKYIQASPNPICVDYRVGTDSDFSTVVDEGQAYTTSDIDYTVKVEAKNLEPFTQYYYQFNVCGSSNKSPLGRTKTSPDHDDDVSKVGLAVFSCSNWQNGYFNAYGNAARKDKVDFFVHLGDYIYESTKGKLCKDPRATNPPREIVTLYDYRIRIGQYRTDDDLKLAHQNFAWIPTWDDHEIANNGYRDGFSNMNNTEESFLKYGGISVDSRKMNAVRAYFEWMPIRQVDLDDNLRIWRNFKMGKLFDLIILDTRNYDRSITTLDENDAYIEEIRDDASRSLMGSRQENWFYNQLSESHERGATWRIVGNQIIFSRMNNSAVYSNWLNADQWDGYTANRNRTLHHLYSNKIPNTAFLAGDSHANWVSDLVWLDETPYDQATGEGAIGVEFAGTAVSSSGYGSGRSIANSSDRSAALVRDNRELQWTEGYYRGYYELFISPEELNAQYYGSPSVASRNPFDISLANFTVKAGANHLARTNGSVVAAGGYVESGALQRGPTTPSNLTLNTITGTWNITGIEQITNGGIEKNLQINESAPLPFLHDEQILVQVHAMALNPVDYKVTEGPMPLRFVGSNITPGADFCGTVAKVGRKVDEFQIGEFVFGAKVGALTGGTLAQYVVVERTMLAVLPEGVKVEEAAGVGIVGLTEYQALVPHVKSGDKVFINGGSGGTGVFGVQIAKALGCHVTTSCSTPNVEFCKGLGADEIIDYKTTDIIEALSAKGQVFSAVVDNVGSPANLYKAASAFLLPKGKFLQVGVENSLGGVKTLTGNMLLPSFLGGGKNSFHIIMAKPSAEQLRHMAEWLKKGSLKPIVDTVFEWEDAPKAFEKLKTGRAKGKIVIKVPQDKSKDKAACESS</sequence>
<dbReference type="GO" id="GO:0016491">
    <property type="term" value="F:oxidoreductase activity"/>
    <property type="evidence" value="ECO:0007669"/>
    <property type="project" value="InterPro"/>
</dbReference>
<dbReference type="Gene3D" id="3.60.21.70">
    <property type="entry name" value="PhoD-like phosphatase"/>
    <property type="match status" value="1"/>
</dbReference>
<reference evidence="3 4" key="1">
    <citation type="journal article" date="2013" name="PLoS Genet.">
        <title>Comparative genome structure, secondary metabolite, and effector coding capacity across Cochliobolus pathogens.</title>
        <authorList>
            <person name="Condon B.J."/>
            <person name="Leng Y."/>
            <person name="Wu D."/>
            <person name="Bushley K.E."/>
            <person name="Ohm R.A."/>
            <person name="Otillar R."/>
            <person name="Martin J."/>
            <person name="Schackwitz W."/>
            <person name="Grimwood J."/>
            <person name="MohdZainudin N."/>
            <person name="Xue C."/>
            <person name="Wang R."/>
            <person name="Manning V.A."/>
            <person name="Dhillon B."/>
            <person name="Tu Z.J."/>
            <person name="Steffenson B.J."/>
            <person name="Salamov A."/>
            <person name="Sun H."/>
            <person name="Lowry S."/>
            <person name="LaButti K."/>
            <person name="Han J."/>
            <person name="Copeland A."/>
            <person name="Lindquist E."/>
            <person name="Barry K."/>
            <person name="Schmutz J."/>
            <person name="Baker S.E."/>
            <person name="Ciuffetti L.M."/>
            <person name="Grigoriev I.V."/>
            <person name="Zhong S."/>
            <person name="Turgeon B.G."/>
        </authorList>
    </citation>
    <scope>NUCLEOTIDE SEQUENCE [LARGE SCALE GENOMIC DNA]</scope>
    <source>
        <strain evidence="3 4">ATCC 44560</strain>
    </source>
</reference>
<protein>
    <recommendedName>
        <fullName evidence="2">Enoyl reductase (ER) domain-containing protein</fullName>
    </recommendedName>
</protein>
<evidence type="ECO:0000256" key="1">
    <source>
        <dbReference type="SAM" id="SignalP"/>
    </source>
</evidence>
<dbReference type="PANTHER" id="PTHR43606">
    <property type="entry name" value="PHOSPHATASE, PUTATIVE (AFU_ORTHOLOGUE AFUA_6G08710)-RELATED"/>
    <property type="match status" value="1"/>
</dbReference>
<dbReference type="HOGENOM" id="CLU_012921_0_0_1"/>
<dbReference type="InterPro" id="IPR020843">
    <property type="entry name" value="ER"/>
</dbReference>
<dbReference type="RefSeq" id="XP_007690949.1">
    <property type="nucleotide sequence ID" value="XM_007692759.1"/>
</dbReference>
<dbReference type="AlphaFoldDB" id="W6YY74"/>
<dbReference type="SUPFAM" id="SSF56300">
    <property type="entry name" value="Metallo-dependent phosphatases"/>
    <property type="match status" value="1"/>
</dbReference>
<dbReference type="Gene3D" id="2.60.40.380">
    <property type="entry name" value="Purple acid phosphatase-like, N-terminal"/>
    <property type="match status" value="1"/>
</dbReference>
<evidence type="ECO:0000313" key="3">
    <source>
        <dbReference type="EMBL" id="EUC42528.1"/>
    </source>
</evidence>
<keyword evidence="1" id="KW-0732">Signal</keyword>
<accession>W6YY74</accession>